<feature type="transmembrane region" description="Helical" evidence="10">
    <location>
        <begin position="134"/>
        <end position="154"/>
    </location>
</feature>
<evidence type="ECO:0000256" key="8">
    <source>
        <dbReference type="ARBA" id="ARBA00023136"/>
    </source>
</evidence>
<feature type="transmembrane region" description="Helical" evidence="10">
    <location>
        <begin position="206"/>
        <end position="230"/>
    </location>
</feature>
<keyword evidence="2" id="KW-0813">Transport</keyword>
<feature type="transmembrane region" description="Helical" evidence="10">
    <location>
        <begin position="166"/>
        <end position="186"/>
    </location>
</feature>
<reference evidence="11 12" key="1">
    <citation type="submission" date="2016-10" db="EMBL/GenBank/DDBJ databases">
        <authorList>
            <person name="de Groot N.N."/>
        </authorList>
    </citation>
    <scope>NUCLEOTIDE SEQUENCE [LARGE SCALE GENOMIC DNA]</scope>
    <source>
        <strain evidence="11 12">DSM 4180</strain>
    </source>
</reference>
<dbReference type="InterPro" id="IPR002528">
    <property type="entry name" value="MATE_fam"/>
</dbReference>
<dbReference type="Pfam" id="PF01554">
    <property type="entry name" value="MatE"/>
    <property type="match status" value="2"/>
</dbReference>
<protein>
    <recommendedName>
        <fullName evidence="9">Multidrug-efflux transporter</fullName>
    </recommendedName>
</protein>
<evidence type="ECO:0000256" key="9">
    <source>
        <dbReference type="ARBA" id="ARBA00031636"/>
    </source>
</evidence>
<evidence type="ECO:0000256" key="1">
    <source>
        <dbReference type="ARBA" id="ARBA00004429"/>
    </source>
</evidence>
<evidence type="ECO:0000256" key="2">
    <source>
        <dbReference type="ARBA" id="ARBA00022448"/>
    </source>
</evidence>
<proteinExistence type="predicted"/>
<dbReference type="GO" id="GO:0042910">
    <property type="term" value="F:xenobiotic transmembrane transporter activity"/>
    <property type="evidence" value="ECO:0007669"/>
    <property type="project" value="InterPro"/>
</dbReference>
<keyword evidence="12" id="KW-1185">Reference proteome</keyword>
<feature type="transmembrane region" description="Helical" evidence="10">
    <location>
        <begin position="96"/>
        <end position="114"/>
    </location>
</feature>
<comment type="subcellular location">
    <subcellularLocation>
        <location evidence="1">Cell inner membrane</location>
        <topology evidence="1">Multi-pass membrane protein</topology>
    </subcellularLocation>
</comment>
<name>A0A1I4SZM2_ECTMO</name>
<dbReference type="AlphaFoldDB" id="A0A1I4SZM2"/>
<keyword evidence="7" id="KW-0406">Ion transport</keyword>
<feature type="transmembrane region" description="Helical" evidence="10">
    <location>
        <begin position="257"/>
        <end position="283"/>
    </location>
</feature>
<dbReference type="Proteomes" id="UP000199556">
    <property type="component" value="Unassembled WGS sequence"/>
</dbReference>
<evidence type="ECO:0000256" key="7">
    <source>
        <dbReference type="ARBA" id="ARBA00023065"/>
    </source>
</evidence>
<evidence type="ECO:0000256" key="6">
    <source>
        <dbReference type="ARBA" id="ARBA00022989"/>
    </source>
</evidence>
<dbReference type="STRING" id="195064.SAMN05421721_12514"/>
<gene>
    <name evidence="11" type="ORF">SAMN05421721_12514</name>
</gene>
<feature type="transmembrane region" description="Helical" evidence="10">
    <location>
        <begin position="405"/>
        <end position="422"/>
    </location>
</feature>
<feature type="transmembrane region" description="Helical" evidence="10">
    <location>
        <begin position="337"/>
        <end position="360"/>
    </location>
</feature>
<keyword evidence="5 10" id="KW-0812">Transmembrane</keyword>
<dbReference type="PANTHER" id="PTHR43298:SF2">
    <property type="entry name" value="FMN_FAD EXPORTER YEEO-RELATED"/>
    <property type="match status" value="1"/>
</dbReference>
<dbReference type="InterPro" id="IPR050222">
    <property type="entry name" value="MATE_MdtK"/>
</dbReference>
<feature type="transmembrane region" description="Helical" evidence="10">
    <location>
        <begin position="442"/>
        <end position="459"/>
    </location>
</feature>
<keyword evidence="4" id="KW-1003">Cell membrane</keyword>
<accession>A0A1I4SZM2</accession>
<sequence length="473" mass="49709">MPPILQRSLGETRRLALLALPILGAQFTQAGMGVADVMMTGRLGATDLAAVSVGSSLWMPLMLFMTGTLMGLTPVVGQLLGSGRMRAIRERTHQGVWLALGLGVLVALALWILPAPLFRLMDVPGAAADLGVDYLRALGLGMPGMGLFLALRAFSDGLGHTRPALWIGLVGLGLNVPANYLLIYGGPGLEALWPGPLPAPLAGLPALGATGCGLATALAFWGMGLAMLLYTRRCRVYDTIALWTRLTPPCPALLGELLYVGVPIGVAIFVEVTLFTLIALLVANLGEVTVAAHQVALNLTSFVFMLPLSLGMALTVRVSHALGTEQPGTARFVAWNGVVVSLLAAACNALVLTMWAAPVIGLYTHDPQVQQLAVSLITLAILFQISDALQLSMAGALRGYKDTRVLMGITLLAYWGVGLVGGHRLATRGLGSLLPPLGVHGYWLGLICGLTVAALLLGVRLQRLSHRWQDALG</sequence>
<keyword evidence="3" id="KW-0050">Antiport</keyword>
<dbReference type="CDD" id="cd13131">
    <property type="entry name" value="MATE_NorM_like"/>
    <property type="match status" value="1"/>
</dbReference>
<evidence type="ECO:0000256" key="3">
    <source>
        <dbReference type="ARBA" id="ARBA00022449"/>
    </source>
</evidence>
<feature type="transmembrane region" description="Helical" evidence="10">
    <location>
        <begin position="372"/>
        <end position="393"/>
    </location>
</feature>
<dbReference type="PIRSF" id="PIRSF006603">
    <property type="entry name" value="DinF"/>
    <property type="match status" value="1"/>
</dbReference>
<feature type="transmembrane region" description="Helical" evidence="10">
    <location>
        <begin position="57"/>
        <end position="76"/>
    </location>
</feature>
<keyword evidence="6 10" id="KW-1133">Transmembrane helix</keyword>
<feature type="transmembrane region" description="Helical" evidence="10">
    <location>
        <begin position="295"/>
        <end position="316"/>
    </location>
</feature>
<dbReference type="PANTHER" id="PTHR43298">
    <property type="entry name" value="MULTIDRUG RESISTANCE PROTEIN NORM-RELATED"/>
    <property type="match status" value="1"/>
</dbReference>
<dbReference type="InterPro" id="IPR048279">
    <property type="entry name" value="MdtK-like"/>
</dbReference>
<dbReference type="RefSeq" id="WP_244888010.1">
    <property type="nucleotide sequence ID" value="NZ_FOUO01000025.1"/>
</dbReference>
<dbReference type="GO" id="GO:0015297">
    <property type="term" value="F:antiporter activity"/>
    <property type="evidence" value="ECO:0007669"/>
    <property type="project" value="UniProtKB-KW"/>
</dbReference>
<evidence type="ECO:0000313" key="11">
    <source>
        <dbReference type="EMBL" id="SFM69750.1"/>
    </source>
</evidence>
<evidence type="ECO:0000256" key="4">
    <source>
        <dbReference type="ARBA" id="ARBA00022475"/>
    </source>
</evidence>
<evidence type="ECO:0000256" key="10">
    <source>
        <dbReference type="SAM" id="Phobius"/>
    </source>
</evidence>
<keyword evidence="8 10" id="KW-0472">Membrane</keyword>
<evidence type="ECO:0000256" key="5">
    <source>
        <dbReference type="ARBA" id="ARBA00022692"/>
    </source>
</evidence>
<organism evidence="11 12">
    <name type="scientific">Ectothiorhodospira mobilis</name>
    <dbReference type="NCBI Taxonomy" id="195064"/>
    <lineage>
        <taxon>Bacteria</taxon>
        <taxon>Pseudomonadati</taxon>
        <taxon>Pseudomonadota</taxon>
        <taxon>Gammaproteobacteria</taxon>
        <taxon>Chromatiales</taxon>
        <taxon>Ectothiorhodospiraceae</taxon>
        <taxon>Ectothiorhodospira</taxon>
    </lineage>
</organism>
<evidence type="ECO:0000313" key="12">
    <source>
        <dbReference type="Proteomes" id="UP000199556"/>
    </source>
</evidence>
<dbReference type="EMBL" id="FOUO01000025">
    <property type="protein sequence ID" value="SFM69750.1"/>
    <property type="molecule type" value="Genomic_DNA"/>
</dbReference>
<dbReference type="GO" id="GO:0005886">
    <property type="term" value="C:plasma membrane"/>
    <property type="evidence" value="ECO:0007669"/>
    <property type="project" value="UniProtKB-SubCell"/>
</dbReference>
<dbReference type="GO" id="GO:0006811">
    <property type="term" value="P:monoatomic ion transport"/>
    <property type="evidence" value="ECO:0007669"/>
    <property type="project" value="UniProtKB-KW"/>
</dbReference>
<dbReference type="NCBIfam" id="TIGR00797">
    <property type="entry name" value="matE"/>
    <property type="match status" value="1"/>
</dbReference>